<dbReference type="Proteomes" id="UP000529637">
    <property type="component" value="Unassembled WGS sequence"/>
</dbReference>
<comment type="caution">
    <text evidence="2">The sequence shown here is derived from an EMBL/GenBank/DDBJ whole genome shotgun (WGS) entry which is preliminary data.</text>
</comment>
<evidence type="ECO:0000313" key="3">
    <source>
        <dbReference type="Proteomes" id="UP000529637"/>
    </source>
</evidence>
<dbReference type="AlphaFoldDB" id="A0A7Y6NT35"/>
<evidence type="ECO:0000259" key="1">
    <source>
        <dbReference type="Pfam" id="PF13700"/>
    </source>
</evidence>
<feature type="domain" description="DUF4158" evidence="1">
    <location>
        <begin position="3"/>
        <end position="146"/>
    </location>
</feature>
<evidence type="ECO:0000313" key="2">
    <source>
        <dbReference type="EMBL" id="NUZ08844.1"/>
    </source>
</evidence>
<reference evidence="2 3" key="1">
    <citation type="submission" date="2020-06" db="EMBL/GenBank/DDBJ databases">
        <title>Schlegella sp. ID0723 isolated from air conditioner.</title>
        <authorList>
            <person name="Kim D.Y."/>
            <person name="Kim D.-U."/>
        </authorList>
    </citation>
    <scope>NUCLEOTIDE SEQUENCE [LARGE SCALE GENOMIC DNA]</scope>
    <source>
        <strain evidence="2 3">ID0723</strain>
    </source>
</reference>
<accession>A0A7Y6NT35</accession>
<sequence>MDEAFSLSAKDISDLRAAFRGSRLGAALQLVFIRATGRSLDAVSGVPRVLLQSLCRWLGLNETAIASMKTLYKRSATRFEHQRWAREQCGFSPVDDAATAALSDALVTLAGSASSVDDLVKRAELWLFTNKYLLPGDRTVRDVARAAFTAQERSALETVRKQIAEPDLRRAIARMFSKRQGRTGGTVLEWLRTPPAKHGTATLNATTRKITFLKALGVHKWDLSAIPSARLRAYSQAVVNRPPSETQRLSDDSLAVEMACFLHATLLELTDATADIAARRVCDFVRRASSCVQEKQARSSIGLRAEREQIRRVLYDENQTAEQKITALKALIPPQTTIGEGSHAALVRGALVDDSRSVTALLNAVSILDLRGDDNDRSMKQVRVLRDLARQGANQLPQDFDVSITDRVWHDLLKLPDRGKALAALRACAVTSIRRGLKGGRLWLAHSRKHRDREDTLIPPSEWQEEPAPLV</sequence>
<proteinExistence type="predicted"/>
<protein>
    <submittedName>
        <fullName evidence="2">DUF4158 domain-containing protein</fullName>
    </submittedName>
</protein>
<name>A0A7Y6NT35_9BURK</name>
<keyword evidence="3" id="KW-1185">Reference proteome</keyword>
<dbReference type="InterPro" id="IPR025296">
    <property type="entry name" value="DUF4158"/>
</dbReference>
<dbReference type="EMBL" id="JABWMJ010000017">
    <property type="protein sequence ID" value="NUZ08844.1"/>
    <property type="molecule type" value="Genomic_DNA"/>
</dbReference>
<gene>
    <name evidence="2" type="ORF">HQN59_24160</name>
</gene>
<dbReference type="Pfam" id="PF13700">
    <property type="entry name" value="DUF4158"/>
    <property type="match status" value="1"/>
</dbReference>
<organism evidence="2 3">
    <name type="scientific">Piscinibacter koreensis</name>
    <dbReference type="NCBI Taxonomy" id="2742824"/>
    <lineage>
        <taxon>Bacteria</taxon>
        <taxon>Pseudomonadati</taxon>
        <taxon>Pseudomonadota</taxon>
        <taxon>Betaproteobacteria</taxon>
        <taxon>Burkholderiales</taxon>
        <taxon>Sphaerotilaceae</taxon>
        <taxon>Piscinibacter</taxon>
    </lineage>
</organism>